<reference evidence="2 3" key="1">
    <citation type="submission" date="2017-03" db="EMBL/GenBank/DDBJ databases">
        <title>Genomes of endolithic fungi from Antarctica.</title>
        <authorList>
            <person name="Coleine C."/>
            <person name="Masonjones S."/>
            <person name="Stajich J.E."/>
        </authorList>
    </citation>
    <scope>NUCLEOTIDE SEQUENCE [LARGE SCALE GENOMIC DNA]</scope>
    <source>
        <strain evidence="2 3">CCFEE 5187</strain>
    </source>
</reference>
<feature type="region of interest" description="Disordered" evidence="1">
    <location>
        <begin position="337"/>
        <end position="411"/>
    </location>
</feature>
<evidence type="ECO:0000313" key="2">
    <source>
        <dbReference type="EMBL" id="TKA63265.1"/>
    </source>
</evidence>
<keyword evidence="3" id="KW-1185">Reference proteome</keyword>
<proteinExistence type="predicted"/>
<accession>A0A4U0WNN6</accession>
<name>A0A4U0WNN6_9PEZI</name>
<evidence type="ECO:0000256" key="1">
    <source>
        <dbReference type="SAM" id="MobiDB-lite"/>
    </source>
</evidence>
<dbReference type="Proteomes" id="UP000308768">
    <property type="component" value="Unassembled WGS sequence"/>
</dbReference>
<dbReference type="EMBL" id="NAJN01001427">
    <property type="protein sequence ID" value="TKA63265.1"/>
    <property type="molecule type" value="Genomic_DNA"/>
</dbReference>
<evidence type="ECO:0000313" key="3">
    <source>
        <dbReference type="Proteomes" id="UP000308768"/>
    </source>
</evidence>
<sequence>MLPLLDTISKVASTTNLQDSSPVDNAIPSRLPPSPPSSDKSRRVISRQAASILRLFRQHEKGLLPSHSSPWLKRRLLPEEYIRVLADLEGDEQLKSYVEEEIRYDYDAATQYITIRMTSRIHESFIEAVAIEIYTQIQRLSQENIGNTALHHILNGIRVTGSPDITLGDRFADQKDAVTKRSPNKTFQHDEAVHPAVVMEVSYSQKRKDLPRLADSYMMDSKFNIKCVVGLDIEYKRRGRDADEERAGEAVVSIWRPRTEEEGDEIVDVCKQVVENDVFRSGDRHSQQGSLVLMLADFVPTLLLSRLPEAERNLRIEIPYTTLAEFLSQAEKTQVKYEKGEGLLEPEPKNPRKRKLTPDPELSDGREAAFHDLEEANARKASDAESNYEERGNEALDLQTSERRRSRRRRV</sequence>
<dbReference type="OrthoDB" id="3485856at2759"/>
<feature type="compositionally biased region" description="Basic and acidic residues" evidence="1">
    <location>
        <begin position="337"/>
        <end position="350"/>
    </location>
</feature>
<feature type="compositionally biased region" description="Basic and acidic residues" evidence="1">
    <location>
        <begin position="363"/>
        <end position="394"/>
    </location>
</feature>
<gene>
    <name evidence="2" type="ORF">B0A49_13890</name>
</gene>
<feature type="region of interest" description="Disordered" evidence="1">
    <location>
        <begin position="16"/>
        <end position="43"/>
    </location>
</feature>
<dbReference type="AlphaFoldDB" id="A0A4U0WNN6"/>
<dbReference type="STRING" id="331657.A0A4U0WNN6"/>
<comment type="caution">
    <text evidence="2">The sequence shown here is derived from an EMBL/GenBank/DDBJ whole genome shotgun (WGS) entry which is preliminary data.</text>
</comment>
<protein>
    <submittedName>
        <fullName evidence="2">Uncharacterized protein</fullName>
    </submittedName>
</protein>
<organism evidence="2 3">
    <name type="scientific">Cryomyces minteri</name>
    <dbReference type="NCBI Taxonomy" id="331657"/>
    <lineage>
        <taxon>Eukaryota</taxon>
        <taxon>Fungi</taxon>
        <taxon>Dikarya</taxon>
        <taxon>Ascomycota</taxon>
        <taxon>Pezizomycotina</taxon>
        <taxon>Dothideomycetes</taxon>
        <taxon>Dothideomycetes incertae sedis</taxon>
        <taxon>Cryomyces</taxon>
    </lineage>
</organism>